<feature type="region of interest" description="Disordered" evidence="1">
    <location>
        <begin position="1"/>
        <end position="28"/>
    </location>
</feature>
<keyword evidence="3" id="KW-1185">Reference proteome</keyword>
<dbReference type="Gene3D" id="1.25.40.10">
    <property type="entry name" value="Tetratricopeptide repeat domain"/>
    <property type="match status" value="1"/>
</dbReference>
<evidence type="ECO:0000256" key="1">
    <source>
        <dbReference type="SAM" id="MobiDB-lite"/>
    </source>
</evidence>
<feature type="compositionally biased region" description="Polar residues" evidence="1">
    <location>
        <begin position="13"/>
        <end position="28"/>
    </location>
</feature>
<dbReference type="Pfam" id="PF13181">
    <property type="entry name" value="TPR_8"/>
    <property type="match status" value="1"/>
</dbReference>
<dbReference type="InterPro" id="IPR011990">
    <property type="entry name" value="TPR-like_helical_dom_sf"/>
</dbReference>
<comment type="caution">
    <text evidence="2">The sequence shown here is derived from an EMBL/GenBank/DDBJ whole genome shotgun (WGS) entry which is preliminary data.</text>
</comment>
<accession>A0ABR0LKX5</accession>
<name>A0ABR0LKX5_9PEZI</name>
<proteinExistence type="predicted"/>
<evidence type="ECO:0000313" key="2">
    <source>
        <dbReference type="EMBL" id="KAK5191061.1"/>
    </source>
</evidence>
<dbReference type="EMBL" id="JAVRRA010018090">
    <property type="protein sequence ID" value="KAK5191061.1"/>
    <property type="molecule type" value="Genomic_DNA"/>
</dbReference>
<dbReference type="InterPro" id="IPR019734">
    <property type="entry name" value="TPR_rpt"/>
</dbReference>
<reference evidence="2 3" key="1">
    <citation type="submission" date="2023-08" db="EMBL/GenBank/DDBJ databases">
        <title>Black Yeasts Isolated from many extreme environments.</title>
        <authorList>
            <person name="Coleine C."/>
            <person name="Stajich J.E."/>
            <person name="Selbmann L."/>
        </authorList>
    </citation>
    <scope>NUCLEOTIDE SEQUENCE [LARGE SCALE GENOMIC DNA]</scope>
    <source>
        <strain evidence="2 3">CCFEE 536</strain>
    </source>
</reference>
<sequence length="128" mass="14089">MHPLHGPPPGHPQTNGHTQLQQSQPKNASQYLTQANEAMWLQLGQVSESMGELDSAILSYEHAMLFNQWSVPAMQAISGILRTKDQFPAAVEYLKQIIKVESSNGDVWSSLGTSSLNYRSRSGVLIVV</sequence>
<dbReference type="Proteomes" id="UP001357485">
    <property type="component" value="Unassembled WGS sequence"/>
</dbReference>
<evidence type="ECO:0000313" key="3">
    <source>
        <dbReference type="Proteomes" id="UP001357485"/>
    </source>
</evidence>
<protein>
    <submittedName>
        <fullName evidence="2">Glucose repression mediator protein</fullName>
    </submittedName>
</protein>
<organism evidence="2 3">
    <name type="scientific">Cryomyces antarcticus</name>
    <dbReference type="NCBI Taxonomy" id="329879"/>
    <lineage>
        <taxon>Eukaryota</taxon>
        <taxon>Fungi</taxon>
        <taxon>Dikarya</taxon>
        <taxon>Ascomycota</taxon>
        <taxon>Pezizomycotina</taxon>
        <taxon>Dothideomycetes</taxon>
        <taxon>Dothideomycetes incertae sedis</taxon>
        <taxon>Cryomyces</taxon>
    </lineage>
</organism>
<feature type="compositionally biased region" description="Pro residues" evidence="1">
    <location>
        <begin position="1"/>
        <end position="11"/>
    </location>
</feature>
<gene>
    <name evidence="2" type="primary">SSN6_1</name>
    <name evidence="2" type="ORF">LTR16_007670</name>
</gene>
<dbReference type="SUPFAM" id="SSF48452">
    <property type="entry name" value="TPR-like"/>
    <property type="match status" value="1"/>
</dbReference>